<proteinExistence type="predicted"/>
<dbReference type="InterPro" id="IPR000863">
    <property type="entry name" value="Sulfotransferase_dom"/>
</dbReference>
<organism evidence="7 8">
    <name type="scientific">Meganyctiphanes norvegica</name>
    <name type="common">Northern krill</name>
    <name type="synonym">Thysanopoda norvegica</name>
    <dbReference type="NCBI Taxonomy" id="48144"/>
    <lineage>
        <taxon>Eukaryota</taxon>
        <taxon>Metazoa</taxon>
        <taxon>Ecdysozoa</taxon>
        <taxon>Arthropoda</taxon>
        <taxon>Crustacea</taxon>
        <taxon>Multicrustacea</taxon>
        <taxon>Malacostraca</taxon>
        <taxon>Eumalacostraca</taxon>
        <taxon>Eucarida</taxon>
        <taxon>Euphausiacea</taxon>
        <taxon>Euphausiidae</taxon>
        <taxon>Meganyctiphanes</taxon>
    </lineage>
</organism>
<dbReference type="PANTHER" id="PTHR10605:SF65">
    <property type="entry name" value="GH20068P"/>
    <property type="match status" value="1"/>
</dbReference>
<dbReference type="AlphaFoldDB" id="A0AAV2QE06"/>
<keyword evidence="2" id="KW-0325">Glycoprotein</keyword>
<feature type="disulfide bond" evidence="5">
    <location>
        <begin position="280"/>
        <end position="289"/>
    </location>
</feature>
<keyword evidence="1" id="KW-0808">Transferase</keyword>
<feature type="domain" description="Sulfotransferase" evidence="6">
    <location>
        <begin position="75"/>
        <end position="314"/>
    </location>
</feature>
<evidence type="ECO:0000256" key="1">
    <source>
        <dbReference type="ARBA" id="ARBA00022679"/>
    </source>
</evidence>
<sequence length="333" mass="38466">MIYKSGCSDGILGILPSWTPRRCGVLLLNLALIISLYINSDNIRNSLLANIKTLQESGKDSFPFQHHGVQKKRLPQAIIFGAKKCGTKALLRMINLHPHVVACKNEGHFFENDRKTGMNLNYVHGLEWYQEKMPLTYEDQITIDKTPSYFVSADSPKRIHDMNSSIKLILIVRDPTTRVIGDYAHVVSRNEVQLPEFEQEVIKPNGEVNKGSFIVIPSLYAEHMSRWLPWFKRDQILVVDGEKLISDPLTQITKVEKFLNIKPYIKEDNFYWNSTKGFYCMRSEVTEFCLVPTKGRPHPEVKPEIIYKLRKFFAPLNDQFYEMVGHNFSWPSS</sequence>
<dbReference type="Gene3D" id="3.40.50.300">
    <property type="entry name" value="P-loop containing nucleotide triphosphate hydrolases"/>
    <property type="match status" value="1"/>
</dbReference>
<evidence type="ECO:0000256" key="5">
    <source>
        <dbReference type="PIRSR" id="PIRSR637359-3"/>
    </source>
</evidence>
<reference evidence="7 8" key="1">
    <citation type="submission" date="2024-05" db="EMBL/GenBank/DDBJ databases">
        <authorList>
            <person name="Wallberg A."/>
        </authorList>
    </citation>
    <scope>NUCLEOTIDE SEQUENCE [LARGE SCALE GENOMIC DNA]</scope>
</reference>
<dbReference type="PANTHER" id="PTHR10605">
    <property type="entry name" value="HEPARAN SULFATE SULFOTRANSFERASE"/>
    <property type="match status" value="1"/>
</dbReference>
<dbReference type="Pfam" id="PF00685">
    <property type="entry name" value="Sulfotransfer_1"/>
    <property type="match status" value="1"/>
</dbReference>
<dbReference type="GO" id="GO:0008467">
    <property type="term" value="F:[heparan sulfate]-glucosamine 3-sulfotransferase activity"/>
    <property type="evidence" value="ECO:0007669"/>
    <property type="project" value="TreeGrafter"/>
</dbReference>
<feature type="active site" description="For sulfotransferase activity" evidence="3">
    <location>
        <position position="84"/>
    </location>
</feature>
<evidence type="ECO:0000256" key="3">
    <source>
        <dbReference type="PIRSR" id="PIRSR637359-1"/>
    </source>
</evidence>
<gene>
    <name evidence="7" type="ORF">MNOR_LOCUS11814</name>
</gene>
<name>A0AAV2QE06_MEGNR</name>
<dbReference type="InterPro" id="IPR037359">
    <property type="entry name" value="NST/OST"/>
</dbReference>
<feature type="binding site" evidence="4">
    <location>
        <position position="173"/>
    </location>
    <ligand>
        <name>3'-phosphoadenylyl sulfate</name>
        <dbReference type="ChEBI" id="CHEBI:58339"/>
    </ligand>
</feature>
<keyword evidence="5" id="KW-1015">Disulfide bond</keyword>
<protein>
    <recommendedName>
        <fullName evidence="6">Sulfotransferase domain-containing protein</fullName>
    </recommendedName>
</protein>
<evidence type="ECO:0000313" key="7">
    <source>
        <dbReference type="EMBL" id="CAL4082302.1"/>
    </source>
</evidence>
<comment type="caution">
    <text evidence="7">The sequence shown here is derived from an EMBL/GenBank/DDBJ whole genome shotgun (WGS) entry which is preliminary data.</text>
</comment>
<feature type="binding site" evidence="4">
    <location>
        <position position="279"/>
    </location>
    <ligand>
        <name>3'-phosphoadenylyl sulfate</name>
        <dbReference type="ChEBI" id="CHEBI:58339"/>
    </ligand>
</feature>
<feature type="binding site" evidence="4">
    <location>
        <begin position="294"/>
        <end position="298"/>
    </location>
    <ligand>
        <name>3'-phosphoadenylyl sulfate</name>
        <dbReference type="ChEBI" id="CHEBI:58339"/>
    </ligand>
</feature>
<accession>A0AAV2QE06</accession>
<keyword evidence="8" id="KW-1185">Reference proteome</keyword>
<dbReference type="Proteomes" id="UP001497623">
    <property type="component" value="Unassembled WGS sequence"/>
</dbReference>
<evidence type="ECO:0000259" key="6">
    <source>
        <dbReference type="Pfam" id="PF00685"/>
    </source>
</evidence>
<evidence type="ECO:0000313" key="8">
    <source>
        <dbReference type="Proteomes" id="UP001497623"/>
    </source>
</evidence>
<evidence type="ECO:0000256" key="4">
    <source>
        <dbReference type="PIRSR" id="PIRSR637359-2"/>
    </source>
</evidence>
<evidence type="ECO:0000256" key="2">
    <source>
        <dbReference type="ARBA" id="ARBA00023180"/>
    </source>
</evidence>
<dbReference type="InterPro" id="IPR027417">
    <property type="entry name" value="P-loop_NTPase"/>
</dbReference>
<dbReference type="SUPFAM" id="SSF52540">
    <property type="entry name" value="P-loop containing nucleoside triphosphate hydrolases"/>
    <property type="match status" value="1"/>
</dbReference>
<dbReference type="EMBL" id="CAXKWB010006287">
    <property type="protein sequence ID" value="CAL4082302.1"/>
    <property type="molecule type" value="Genomic_DNA"/>
</dbReference>